<dbReference type="AlphaFoldDB" id="A0AAV8TKP6"/>
<dbReference type="InterPro" id="IPR000490">
    <property type="entry name" value="Glyco_hydro_17"/>
</dbReference>
<evidence type="ECO:0000256" key="1">
    <source>
        <dbReference type="ARBA" id="ARBA00000382"/>
    </source>
</evidence>
<evidence type="ECO:0000256" key="2">
    <source>
        <dbReference type="ARBA" id="ARBA00008773"/>
    </source>
</evidence>
<evidence type="ECO:0000256" key="8">
    <source>
        <dbReference type="RuleBase" id="RU004335"/>
    </source>
</evidence>
<evidence type="ECO:0000256" key="7">
    <source>
        <dbReference type="ARBA" id="ARBA00033417"/>
    </source>
</evidence>
<protein>
    <recommendedName>
        <fullName evidence="3">glucan endo-1,3-beta-D-glucosidase</fullName>
        <ecNumber evidence="3">3.2.1.39</ecNumber>
    </recommendedName>
    <alternativeName>
        <fullName evidence="6">(1-&gt;3)-beta-glucan endohydrolase</fullName>
    </alternativeName>
    <alternativeName>
        <fullName evidence="7">Beta-1,3-endoglucanase</fullName>
    </alternativeName>
</protein>
<accession>A0AAV8TKP6</accession>
<dbReference type="Gene3D" id="3.20.20.80">
    <property type="entry name" value="Glycosidases"/>
    <property type="match status" value="2"/>
</dbReference>
<dbReference type="EMBL" id="JAIWQS010000004">
    <property type="protein sequence ID" value="KAJ8767456.1"/>
    <property type="molecule type" value="Genomic_DNA"/>
</dbReference>
<organism evidence="9 10">
    <name type="scientific">Erythroxylum novogranatense</name>
    <dbReference type="NCBI Taxonomy" id="1862640"/>
    <lineage>
        <taxon>Eukaryota</taxon>
        <taxon>Viridiplantae</taxon>
        <taxon>Streptophyta</taxon>
        <taxon>Embryophyta</taxon>
        <taxon>Tracheophyta</taxon>
        <taxon>Spermatophyta</taxon>
        <taxon>Magnoliopsida</taxon>
        <taxon>eudicotyledons</taxon>
        <taxon>Gunneridae</taxon>
        <taxon>Pentapetalae</taxon>
        <taxon>rosids</taxon>
        <taxon>fabids</taxon>
        <taxon>Malpighiales</taxon>
        <taxon>Erythroxylaceae</taxon>
        <taxon>Erythroxylum</taxon>
    </lineage>
</organism>
<dbReference type="PANTHER" id="PTHR32227">
    <property type="entry name" value="GLUCAN ENDO-1,3-BETA-GLUCOSIDASE BG1-RELATED-RELATED"/>
    <property type="match status" value="1"/>
</dbReference>
<evidence type="ECO:0000256" key="6">
    <source>
        <dbReference type="ARBA" id="ARBA00033335"/>
    </source>
</evidence>
<evidence type="ECO:0000256" key="5">
    <source>
        <dbReference type="ARBA" id="ARBA00023295"/>
    </source>
</evidence>
<evidence type="ECO:0000313" key="10">
    <source>
        <dbReference type="Proteomes" id="UP001159364"/>
    </source>
</evidence>
<dbReference type="GO" id="GO:0005975">
    <property type="term" value="P:carbohydrate metabolic process"/>
    <property type="evidence" value="ECO:0007669"/>
    <property type="project" value="InterPro"/>
</dbReference>
<proteinExistence type="inferred from homology"/>
<dbReference type="GO" id="GO:0042973">
    <property type="term" value="F:glucan endo-1,3-beta-D-glucosidase activity"/>
    <property type="evidence" value="ECO:0007669"/>
    <property type="project" value="UniProtKB-EC"/>
</dbReference>
<dbReference type="EC" id="3.2.1.39" evidence="3"/>
<keyword evidence="10" id="KW-1185">Reference proteome</keyword>
<dbReference type="SUPFAM" id="SSF51445">
    <property type="entry name" value="(Trans)glycosidases"/>
    <property type="match status" value="1"/>
</dbReference>
<gene>
    <name evidence="9" type="ORF">K2173_017500</name>
</gene>
<keyword evidence="5" id="KW-0326">Glycosidase</keyword>
<evidence type="ECO:0000256" key="3">
    <source>
        <dbReference type="ARBA" id="ARBA00012780"/>
    </source>
</evidence>
<sequence length="225" mass="25211">MDRFYREEIGSQIHVTLGVRNEDIPNLATGQEAADSWFQTNVQPYHNDIIFSRITVGYEVIPGTFAANVAPAIQSLQNSLDANIVTRIKLFIFLDHAIFNTTSPLVTDVNLNYYNLFDAMVDAFYSAVERFGVTDIKLVVSDTGWPSDGNGNFTTKELASTYNKNVINHVVTNVTPKRPGTEIETFIFALFNEDQKPPGVEQNFGLFYPTLEPVYDVLPRASFGK</sequence>
<reference evidence="9 10" key="1">
    <citation type="submission" date="2021-09" db="EMBL/GenBank/DDBJ databases">
        <title>Genomic insights and catalytic innovation underlie evolution of tropane alkaloids biosynthesis.</title>
        <authorList>
            <person name="Wang Y.-J."/>
            <person name="Tian T."/>
            <person name="Huang J.-P."/>
            <person name="Huang S.-X."/>
        </authorList>
    </citation>
    <scope>NUCLEOTIDE SEQUENCE [LARGE SCALE GENOMIC DNA]</scope>
    <source>
        <strain evidence="9">KIB-2018</strain>
        <tissue evidence="9">Leaf</tissue>
    </source>
</reference>
<name>A0AAV8TKP6_9ROSI</name>
<dbReference type="Proteomes" id="UP001159364">
    <property type="component" value="Linkage Group LG04"/>
</dbReference>
<dbReference type="Pfam" id="PF00332">
    <property type="entry name" value="Glyco_hydro_17"/>
    <property type="match status" value="2"/>
</dbReference>
<dbReference type="InterPro" id="IPR044965">
    <property type="entry name" value="Glyco_hydro_17_plant"/>
</dbReference>
<comment type="caution">
    <text evidence="9">The sequence shown here is derived from an EMBL/GenBank/DDBJ whole genome shotgun (WGS) entry which is preliminary data.</text>
</comment>
<comment type="similarity">
    <text evidence="2 8">Belongs to the glycosyl hydrolase 17 family.</text>
</comment>
<comment type="catalytic activity">
    <reaction evidence="1">
        <text>Hydrolysis of (1-&gt;3)-beta-D-glucosidic linkages in (1-&gt;3)-beta-D-glucans.</text>
        <dbReference type="EC" id="3.2.1.39"/>
    </reaction>
</comment>
<evidence type="ECO:0000256" key="4">
    <source>
        <dbReference type="ARBA" id="ARBA00022801"/>
    </source>
</evidence>
<evidence type="ECO:0000313" key="9">
    <source>
        <dbReference type="EMBL" id="KAJ8767456.1"/>
    </source>
</evidence>
<keyword evidence="4" id="KW-0378">Hydrolase</keyword>
<dbReference type="InterPro" id="IPR017853">
    <property type="entry name" value="GH"/>
</dbReference>